<name>A0A8J3VU46_9ACTN</name>
<dbReference type="AlphaFoldDB" id="A0A8J3VU46"/>
<proteinExistence type="predicted"/>
<protein>
    <submittedName>
        <fullName evidence="1">Uncharacterized protein</fullName>
    </submittedName>
</protein>
<dbReference type="EMBL" id="BONZ01000076">
    <property type="protein sequence ID" value="GIH19107.1"/>
    <property type="molecule type" value="Genomic_DNA"/>
</dbReference>
<sequence length="100" mass="11237">MSHVEERYSFTTDGLHNLAVYGVSPMHAWSALTALRRVIRHLGDELDETDVKVVFAQTDGGYLVVFLAESDRDDNDWDIIAARHMWPDEVAMFEKVAAGG</sequence>
<accession>A0A8J3VU46</accession>
<reference evidence="1" key="1">
    <citation type="submission" date="2021-01" db="EMBL/GenBank/DDBJ databases">
        <title>Whole genome shotgun sequence of Rugosimonospora africana NBRC 104875.</title>
        <authorList>
            <person name="Komaki H."/>
            <person name="Tamura T."/>
        </authorList>
    </citation>
    <scope>NUCLEOTIDE SEQUENCE</scope>
    <source>
        <strain evidence="1">NBRC 104875</strain>
    </source>
</reference>
<dbReference type="Proteomes" id="UP000642748">
    <property type="component" value="Unassembled WGS sequence"/>
</dbReference>
<keyword evidence="2" id="KW-1185">Reference proteome</keyword>
<gene>
    <name evidence="1" type="ORF">Raf01_72790</name>
</gene>
<evidence type="ECO:0000313" key="1">
    <source>
        <dbReference type="EMBL" id="GIH19107.1"/>
    </source>
</evidence>
<evidence type="ECO:0000313" key="2">
    <source>
        <dbReference type="Proteomes" id="UP000642748"/>
    </source>
</evidence>
<comment type="caution">
    <text evidence="1">The sequence shown here is derived from an EMBL/GenBank/DDBJ whole genome shotgun (WGS) entry which is preliminary data.</text>
</comment>
<organism evidence="1 2">
    <name type="scientific">Rugosimonospora africana</name>
    <dbReference type="NCBI Taxonomy" id="556532"/>
    <lineage>
        <taxon>Bacteria</taxon>
        <taxon>Bacillati</taxon>
        <taxon>Actinomycetota</taxon>
        <taxon>Actinomycetes</taxon>
        <taxon>Micromonosporales</taxon>
        <taxon>Micromonosporaceae</taxon>
        <taxon>Rugosimonospora</taxon>
    </lineage>
</organism>